<organism evidence="1">
    <name type="scientific">Arundo donax</name>
    <name type="common">Giant reed</name>
    <name type="synonym">Donax arundinaceus</name>
    <dbReference type="NCBI Taxonomy" id="35708"/>
    <lineage>
        <taxon>Eukaryota</taxon>
        <taxon>Viridiplantae</taxon>
        <taxon>Streptophyta</taxon>
        <taxon>Embryophyta</taxon>
        <taxon>Tracheophyta</taxon>
        <taxon>Spermatophyta</taxon>
        <taxon>Magnoliopsida</taxon>
        <taxon>Liliopsida</taxon>
        <taxon>Poales</taxon>
        <taxon>Poaceae</taxon>
        <taxon>PACMAD clade</taxon>
        <taxon>Arundinoideae</taxon>
        <taxon>Arundineae</taxon>
        <taxon>Arundo</taxon>
    </lineage>
</organism>
<evidence type="ECO:0000313" key="1">
    <source>
        <dbReference type="EMBL" id="JAD39386.1"/>
    </source>
</evidence>
<name>A0A0A9QK44_ARUDO</name>
<protein>
    <submittedName>
        <fullName evidence="1">Uncharacterized protein</fullName>
    </submittedName>
</protein>
<dbReference type="EMBL" id="GBRH01258509">
    <property type="protein sequence ID" value="JAD39386.1"/>
    <property type="molecule type" value="Transcribed_RNA"/>
</dbReference>
<dbReference type="AlphaFoldDB" id="A0A0A9QK44"/>
<reference evidence="1" key="2">
    <citation type="journal article" date="2015" name="Data Brief">
        <title>Shoot transcriptome of the giant reed, Arundo donax.</title>
        <authorList>
            <person name="Barrero R.A."/>
            <person name="Guerrero F.D."/>
            <person name="Moolhuijzen P."/>
            <person name="Goolsby J.A."/>
            <person name="Tidwell J."/>
            <person name="Bellgard S.E."/>
            <person name="Bellgard M.I."/>
        </authorList>
    </citation>
    <scope>NUCLEOTIDE SEQUENCE</scope>
    <source>
        <tissue evidence="1">Shoot tissue taken approximately 20 cm above the soil surface</tissue>
    </source>
</reference>
<reference evidence="1" key="1">
    <citation type="submission" date="2014-09" db="EMBL/GenBank/DDBJ databases">
        <authorList>
            <person name="Magalhaes I.L.F."/>
            <person name="Oliveira U."/>
            <person name="Santos F.R."/>
            <person name="Vidigal T.H.D.A."/>
            <person name="Brescovit A.D."/>
            <person name="Santos A.J."/>
        </authorList>
    </citation>
    <scope>NUCLEOTIDE SEQUENCE</scope>
    <source>
        <tissue evidence="1">Shoot tissue taken approximately 20 cm above the soil surface</tissue>
    </source>
</reference>
<sequence>MTSTAEESSMAHVLALRLVEINYADM</sequence>
<proteinExistence type="predicted"/>
<accession>A0A0A9QK44</accession>